<keyword evidence="4" id="KW-0813">Transport</keyword>
<evidence type="ECO:0000256" key="6">
    <source>
        <dbReference type="ARBA" id="ARBA00023034"/>
    </source>
</evidence>
<evidence type="ECO:0000313" key="12">
    <source>
        <dbReference type="EMBL" id="CAH1159692.1"/>
    </source>
</evidence>
<keyword evidence="6" id="KW-0333">Golgi apparatus</keyword>
<dbReference type="InterPro" id="IPR007265">
    <property type="entry name" value="COG_su3"/>
</dbReference>
<sequence>MIRQETESDIKESKVQENLAKWQSTTDPLAPLSEEQMDLVYEMGDLVSSMYTNPEENTEHATEVETLEKPEYPPVIHKMQDYIQWMIAAEKDIKQENLKQYQIYSEQLKKHQCNSQQLFDHTNSALEYLIQLKNQYENVTEKTNHLHLLSELLMANQRTLKEKKQSLNSKLKHFTNFTKCQESIERMGNRLNNEECIKVLDEIDESISYLNDHLHYKESRIYKMKYESLLNNILNKIYDYVNTILVETMKQVVDPDSKTHILPQTPSVTESLVDSAFSLYYGKFQSVSIKIRFILNSLEEREDHNEQYKNILSDCQKTYLTQRLPIMSIAVSKALAELKEKHRVDHSKLFRSCSLFTMKICQDEAMCYNYFFTKPSTQLNDYLGTLCQHLYDTLRPNLIMINHIEVLSELCGILKSELLHEKVLDNDQLLKFIQVIQQLLQDVEERLVFRSNVFFQHDLLGYKPSPGDLAYPEKLEQMENIALELRDRRSDSRNSVVSLESQEVAHINAAQMAHFRSYTGNSPADLHGMWYPTVKRTLVCLSRLYFCLDRNTFQGLAQEALVHCISTVKTAADLIASRKTPVDGQLFQIKHLLIIREQIAPFQVDFTAKETSLDFSTVQKAALELYSHRSNIFTFNSNNALLEFLLEGTPKVKEYLVDSRKEIDKQLKHSCEEFISHATRILVGNILQWIEKAEHILRIIRAESSPSQELTVSSQNFGRPRTVASIIQEAQKNMKSRIPEIQRSMQLYLSNRETEFILFRPIKNNAINAFLQLDQILLTGGYSSEDQLLIACPSPEQVNILICSVSLVGGQDGQKAVV</sequence>
<keyword evidence="7" id="KW-0472">Membrane</keyword>
<keyword evidence="5" id="KW-0653">Protein transport</keyword>
<evidence type="ECO:0000259" key="11">
    <source>
        <dbReference type="Pfam" id="PF20671"/>
    </source>
</evidence>
<dbReference type="AlphaFoldDB" id="A0A9P0GMW0"/>
<evidence type="ECO:0000256" key="2">
    <source>
        <dbReference type="ARBA" id="ARBA00009936"/>
    </source>
</evidence>
<dbReference type="InterPro" id="IPR048685">
    <property type="entry name" value="COG3_C"/>
</dbReference>
<feature type="domain" description="Conserved oligomeric Golgi complex subunit 3 C-terminal" evidence="11">
    <location>
        <begin position="278"/>
        <end position="618"/>
    </location>
</feature>
<evidence type="ECO:0000256" key="9">
    <source>
        <dbReference type="SAM" id="MobiDB-lite"/>
    </source>
</evidence>
<proteinExistence type="inferred from homology"/>
<dbReference type="GO" id="GO:0006886">
    <property type="term" value="P:intracellular protein transport"/>
    <property type="evidence" value="ECO:0007669"/>
    <property type="project" value="InterPro"/>
</dbReference>
<evidence type="ECO:0000256" key="5">
    <source>
        <dbReference type="ARBA" id="ARBA00022927"/>
    </source>
</evidence>
<feature type="domain" description="Conserved oligomeric Golgi complex subunit 3 N-terminal" evidence="10">
    <location>
        <begin position="104"/>
        <end position="245"/>
    </location>
</feature>
<evidence type="ECO:0000313" key="13">
    <source>
        <dbReference type="Proteomes" id="UP001153737"/>
    </source>
</evidence>
<reference evidence="12" key="1">
    <citation type="submission" date="2022-01" db="EMBL/GenBank/DDBJ databases">
        <authorList>
            <person name="King R."/>
        </authorList>
    </citation>
    <scope>NUCLEOTIDE SEQUENCE</scope>
</reference>
<dbReference type="EMBL" id="OU896709">
    <property type="protein sequence ID" value="CAH1159692.1"/>
    <property type="molecule type" value="Genomic_DNA"/>
</dbReference>
<feature type="region of interest" description="Disordered" evidence="9">
    <location>
        <begin position="1"/>
        <end position="28"/>
    </location>
</feature>
<gene>
    <name evidence="12" type="ORF">PHAECO_LOCUS7633</name>
</gene>
<evidence type="ECO:0000256" key="8">
    <source>
        <dbReference type="ARBA" id="ARBA00031339"/>
    </source>
</evidence>
<dbReference type="GO" id="GO:0005801">
    <property type="term" value="C:cis-Golgi network"/>
    <property type="evidence" value="ECO:0007669"/>
    <property type="project" value="InterPro"/>
</dbReference>
<dbReference type="GO" id="GO:0007030">
    <property type="term" value="P:Golgi organization"/>
    <property type="evidence" value="ECO:0007669"/>
    <property type="project" value="TreeGrafter"/>
</dbReference>
<comment type="similarity">
    <text evidence="2">Belongs to the COG3 family.</text>
</comment>
<feature type="compositionally biased region" description="Basic and acidic residues" evidence="9">
    <location>
        <begin position="1"/>
        <end position="15"/>
    </location>
</feature>
<dbReference type="Pfam" id="PF04136">
    <property type="entry name" value="COG3_N"/>
    <property type="match status" value="1"/>
</dbReference>
<dbReference type="InterPro" id="IPR048320">
    <property type="entry name" value="COG3_N"/>
</dbReference>
<evidence type="ECO:0000256" key="7">
    <source>
        <dbReference type="ARBA" id="ARBA00023136"/>
    </source>
</evidence>
<comment type="subcellular location">
    <subcellularLocation>
        <location evidence="1">Golgi apparatus membrane</location>
        <topology evidence="1">Peripheral membrane protein</topology>
    </subcellularLocation>
</comment>
<dbReference type="GO" id="GO:0006891">
    <property type="term" value="P:intra-Golgi vesicle-mediated transport"/>
    <property type="evidence" value="ECO:0007669"/>
    <property type="project" value="TreeGrafter"/>
</dbReference>
<keyword evidence="13" id="KW-1185">Reference proteome</keyword>
<evidence type="ECO:0000256" key="3">
    <source>
        <dbReference type="ARBA" id="ARBA00020976"/>
    </source>
</evidence>
<dbReference type="Proteomes" id="UP001153737">
    <property type="component" value="Chromosome 3"/>
</dbReference>
<organism evidence="12 13">
    <name type="scientific">Phaedon cochleariae</name>
    <name type="common">Mustard beetle</name>
    <dbReference type="NCBI Taxonomy" id="80249"/>
    <lineage>
        <taxon>Eukaryota</taxon>
        <taxon>Metazoa</taxon>
        <taxon>Ecdysozoa</taxon>
        <taxon>Arthropoda</taxon>
        <taxon>Hexapoda</taxon>
        <taxon>Insecta</taxon>
        <taxon>Pterygota</taxon>
        <taxon>Neoptera</taxon>
        <taxon>Endopterygota</taxon>
        <taxon>Coleoptera</taxon>
        <taxon>Polyphaga</taxon>
        <taxon>Cucujiformia</taxon>
        <taxon>Chrysomeloidea</taxon>
        <taxon>Chrysomelidae</taxon>
        <taxon>Chrysomelinae</taxon>
        <taxon>Chrysomelini</taxon>
        <taxon>Phaedon</taxon>
    </lineage>
</organism>
<dbReference type="Pfam" id="PF20671">
    <property type="entry name" value="COG3_C"/>
    <property type="match status" value="1"/>
</dbReference>
<dbReference type="OrthoDB" id="296793at2759"/>
<evidence type="ECO:0000259" key="10">
    <source>
        <dbReference type="Pfam" id="PF04136"/>
    </source>
</evidence>
<dbReference type="PANTHER" id="PTHR13302:SF8">
    <property type="entry name" value="CONSERVED OLIGOMERIC GOLGI COMPLEX SUBUNIT 3"/>
    <property type="match status" value="1"/>
</dbReference>
<evidence type="ECO:0000256" key="4">
    <source>
        <dbReference type="ARBA" id="ARBA00022448"/>
    </source>
</evidence>
<accession>A0A9P0GMW0</accession>
<name>A0A9P0GMW0_PHACE</name>
<dbReference type="PANTHER" id="PTHR13302">
    <property type="entry name" value="CONSERVED OLIGOMERIC GOLGI COMPLEX COMPONENT 3"/>
    <property type="match status" value="1"/>
</dbReference>
<reference evidence="12" key="2">
    <citation type="submission" date="2022-10" db="EMBL/GenBank/DDBJ databases">
        <authorList>
            <consortium name="ENA_rothamsted_submissions"/>
            <consortium name="culmorum"/>
            <person name="King R."/>
        </authorList>
    </citation>
    <scope>NUCLEOTIDE SEQUENCE</scope>
</reference>
<protein>
    <recommendedName>
        <fullName evidence="3">Conserved oligomeric Golgi complex subunit 3</fullName>
    </recommendedName>
    <alternativeName>
        <fullName evidence="8">Component of oligomeric Golgi complex 3</fullName>
    </alternativeName>
</protein>
<dbReference type="GO" id="GO:0000139">
    <property type="term" value="C:Golgi membrane"/>
    <property type="evidence" value="ECO:0007669"/>
    <property type="project" value="UniProtKB-SubCell"/>
</dbReference>
<evidence type="ECO:0000256" key="1">
    <source>
        <dbReference type="ARBA" id="ARBA00004395"/>
    </source>
</evidence>
<dbReference type="GO" id="GO:0017119">
    <property type="term" value="C:Golgi transport complex"/>
    <property type="evidence" value="ECO:0007669"/>
    <property type="project" value="TreeGrafter"/>
</dbReference>